<gene>
    <name evidence="2" type="ORF">ENT66_00475</name>
</gene>
<keyword evidence="2" id="KW-0238">DNA-binding</keyword>
<evidence type="ECO:0000259" key="1">
    <source>
        <dbReference type="Pfam" id="PF12728"/>
    </source>
</evidence>
<name>A0A7C4JPV7_9BACT</name>
<dbReference type="Pfam" id="PF12728">
    <property type="entry name" value="HTH_17"/>
    <property type="match status" value="1"/>
</dbReference>
<dbReference type="SUPFAM" id="SSF46955">
    <property type="entry name" value="Putative DNA-binding domain"/>
    <property type="match status" value="1"/>
</dbReference>
<dbReference type="AlphaFoldDB" id="A0A7C4JPV7"/>
<organism evidence="2">
    <name type="scientific">Thermodesulfobacterium geofontis</name>
    <dbReference type="NCBI Taxonomy" id="1295609"/>
    <lineage>
        <taxon>Bacteria</taxon>
        <taxon>Pseudomonadati</taxon>
        <taxon>Thermodesulfobacteriota</taxon>
        <taxon>Thermodesulfobacteria</taxon>
        <taxon>Thermodesulfobacteriales</taxon>
        <taxon>Thermodesulfobacteriaceae</taxon>
        <taxon>Thermodesulfobacterium</taxon>
    </lineage>
</organism>
<feature type="domain" description="Helix-turn-helix" evidence="1">
    <location>
        <begin position="8"/>
        <end position="46"/>
    </location>
</feature>
<comment type="caution">
    <text evidence="2">The sequence shown here is derived from an EMBL/GenBank/DDBJ whole genome shotgun (WGS) entry which is preliminary data.</text>
</comment>
<dbReference type="GO" id="GO:0003677">
    <property type="term" value="F:DNA binding"/>
    <property type="evidence" value="ECO:0007669"/>
    <property type="project" value="UniProtKB-KW"/>
</dbReference>
<sequence length="74" mass="8901">MQSKFVNLLKINRRTLFNWRIKGKLPFVKLSKKTIRFRKSDILNLIINNTIIITETNKEIERRADEILAKIFKK</sequence>
<accession>A0A7C4JPV7</accession>
<dbReference type="InterPro" id="IPR041657">
    <property type="entry name" value="HTH_17"/>
</dbReference>
<protein>
    <submittedName>
        <fullName evidence="2">DNA-binding protein</fullName>
    </submittedName>
</protein>
<reference evidence="2" key="1">
    <citation type="journal article" date="2020" name="mSystems">
        <title>Genome- and Community-Level Interaction Insights into Carbon Utilization and Element Cycling Functions of Hydrothermarchaeota in Hydrothermal Sediment.</title>
        <authorList>
            <person name="Zhou Z."/>
            <person name="Liu Y."/>
            <person name="Xu W."/>
            <person name="Pan J."/>
            <person name="Luo Z.H."/>
            <person name="Li M."/>
        </authorList>
    </citation>
    <scope>NUCLEOTIDE SEQUENCE [LARGE SCALE GENOMIC DNA]</scope>
    <source>
        <strain evidence="2">SpSt-6</strain>
    </source>
</reference>
<proteinExistence type="predicted"/>
<dbReference type="InterPro" id="IPR009061">
    <property type="entry name" value="DNA-bd_dom_put_sf"/>
</dbReference>
<dbReference type="EMBL" id="DSZN01000009">
    <property type="protein sequence ID" value="HGQ84911.1"/>
    <property type="molecule type" value="Genomic_DNA"/>
</dbReference>
<evidence type="ECO:0000313" key="2">
    <source>
        <dbReference type="EMBL" id="HGQ84911.1"/>
    </source>
</evidence>